<dbReference type="PROSITE" id="PS51257">
    <property type="entry name" value="PROKAR_LIPOPROTEIN"/>
    <property type="match status" value="1"/>
</dbReference>
<dbReference type="RefSeq" id="WP_002936249.1">
    <property type="nucleotide sequence ID" value="NZ_ALLE01000013.1"/>
</dbReference>
<evidence type="ECO:0000256" key="1">
    <source>
        <dbReference type="SAM" id="Phobius"/>
    </source>
</evidence>
<organism evidence="2 3">
    <name type="scientific">Streptococcus suis 6407</name>
    <dbReference type="NCBI Taxonomy" id="1214179"/>
    <lineage>
        <taxon>Bacteria</taxon>
        <taxon>Bacillati</taxon>
        <taxon>Bacillota</taxon>
        <taxon>Bacilli</taxon>
        <taxon>Lactobacillales</taxon>
        <taxon>Streptococcaceae</taxon>
        <taxon>Streptococcus</taxon>
    </lineage>
</organism>
<proteinExistence type="predicted"/>
<keyword evidence="1" id="KW-0812">Transmembrane</keyword>
<protein>
    <submittedName>
        <fullName evidence="2">Membrane protein</fullName>
    </submittedName>
</protein>
<dbReference type="Pfam" id="PF09911">
    <property type="entry name" value="DUF2140"/>
    <property type="match status" value="1"/>
</dbReference>
<keyword evidence="1" id="KW-0472">Membrane</keyword>
<reference evidence="2 3" key="1">
    <citation type="journal article" date="2014" name="Genome Announc.">
        <title>Whole-Genome Sequence of Streptococcus suis Serotype 4 Reference Strain 6407.</title>
        <authorList>
            <person name="Wang K."/>
            <person name="Chen J."/>
            <person name="Yao H."/>
            <person name="Lu C."/>
        </authorList>
    </citation>
    <scope>NUCLEOTIDE SEQUENCE [LARGE SCALE GENOMIC DNA]</scope>
    <source>
        <strain evidence="2">6407</strain>
    </source>
</reference>
<name>A0A075SJN6_STRSU</name>
<dbReference type="Proteomes" id="UP000028185">
    <property type="component" value="Chromosome"/>
</dbReference>
<feature type="transmembrane region" description="Helical" evidence="1">
    <location>
        <begin position="12"/>
        <end position="31"/>
    </location>
</feature>
<dbReference type="InterPro" id="IPR018672">
    <property type="entry name" value="DUF2140"/>
</dbReference>
<evidence type="ECO:0000313" key="3">
    <source>
        <dbReference type="Proteomes" id="UP000028185"/>
    </source>
</evidence>
<dbReference type="EMBL" id="CP008921">
    <property type="protein sequence ID" value="AIG44068.1"/>
    <property type="molecule type" value="Genomic_DNA"/>
</dbReference>
<dbReference type="AlphaFoldDB" id="A0A075SJN6"/>
<dbReference type="PATRIC" id="fig|1214179.4.peg.1692"/>
<gene>
    <name evidence="2" type="ORF">ID09_08560</name>
</gene>
<evidence type="ECO:0000313" key="2">
    <source>
        <dbReference type="EMBL" id="AIG44068.1"/>
    </source>
</evidence>
<sequence length="198" mass="22935">MRPRKAGNLNIWKWLFLAQLALLIGCGIVLYTRIQTDREDLTKLVQTSTEDTKVGTFSTNREQLNQTLTNYLKEYQTEEFSYQLFVTSQQVVFEGSYQIFGVTIPLYIYFQPSKMEDGSILLRITEISVGSLSLPKAEVLAYLQKNYKLPAFVKIDSEQAQVQVQLTELKNKFGLYGKANTIDLYNDQFIVDIYRKRQ</sequence>
<dbReference type="HOGENOM" id="CLU_098230_1_1_9"/>
<accession>A0A075SJN6</accession>
<keyword evidence="1" id="KW-1133">Transmembrane helix</keyword>